<evidence type="ECO:0000313" key="1">
    <source>
        <dbReference type="EMBL" id="BAW17646.1"/>
    </source>
</evidence>
<protein>
    <submittedName>
        <fullName evidence="1">Uncharacterized protein</fullName>
    </submittedName>
</protein>
<sequence>MHDFIVSNAQTIREKSKFFKENIEIDYTFLKEWRNVRTLMTDELFELM</sequence>
<proteinExistence type="predicted"/>
<gene>
    <name evidence="1" type="ORF">SITYG_16670</name>
</gene>
<dbReference type="AlphaFoldDB" id="A0AAD1C9V4"/>
<evidence type="ECO:0000313" key="2">
    <source>
        <dbReference type="Proteomes" id="UP000217792"/>
    </source>
</evidence>
<accession>A0AAD1C9V4</accession>
<dbReference type="Proteomes" id="UP000217792">
    <property type="component" value="Chromosome"/>
</dbReference>
<organism evidence="1 2">
    <name type="scientific">Streptococcus intermedius</name>
    <dbReference type="NCBI Taxonomy" id="1338"/>
    <lineage>
        <taxon>Bacteria</taxon>
        <taxon>Bacillati</taxon>
        <taxon>Bacillota</taxon>
        <taxon>Bacilli</taxon>
        <taxon>Lactobacillales</taxon>
        <taxon>Streptococcaceae</taxon>
        <taxon>Streptococcus</taxon>
        <taxon>Streptococcus anginosus group</taxon>
    </lineage>
</organism>
<name>A0AAD1C9V4_STRIT</name>
<reference evidence="1 2" key="1">
    <citation type="journal article" date="2017" name="Infect. Immun.">
        <title>Characterization of the Pathogenicity of Streptococcus intermedius TYG1620 Isolated from a Human Brain Abscess Based on the Complete Genome Sequence with Transcriptome Analysis and Transposon Mutagenesis in a Murine Subcutaneous Abscess Model.</title>
        <authorList>
            <person name="Hasegawa N."/>
            <person name="Sekizuka T."/>
            <person name="Sugi Y."/>
            <person name="Kawakami N."/>
            <person name="Ogasawara Y."/>
            <person name="Kato K."/>
            <person name="Yamashita A."/>
            <person name="Takeuchi F."/>
            <person name="Kuroda M."/>
        </authorList>
    </citation>
    <scope>NUCLEOTIDE SEQUENCE [LARGE SCALE GENOMIC DNA]</scope>
    <source>
        <strain evidence="1 2">TYG1620</strain>
    </source>
</reference>
<dbReference type="EMBL" id="AP014880">
    <property type="protein sequence ID" value="BAW17646.1"/>
    <property type="molecule type" value="Genomic_DNA"/>
</dbReference>